<evidence type="ECO:0000256" key="5">
    <source>
        <dbReference type="ARBA" id="ARBA00022989"/>
    </source>
</evidence>
<dbReference type="EMBL" id="WBSL01000001">
    <property type="protein sequence ID" value="MPY66266.1"/>
    <property type="molecule type" value="Genomic_DNA"/>
</dbReference>
<evidence type="ECO:0000256" key="4">
    <source>
        <dbReference type="ARBA" id="ARBA00022692"/>
    </source>
</evidence>
<reference evidence="7 8" key="1">
    <citation type="submission" date="2019-10" db="EMBL/GenBank/DDBJ databases">
        <title>Deinococcus sp. isolated from soil.</title>
        <authorList>
            <person name="Li Y."/>
            <person name="Wang J."/>
        </authorList>
    </citation>
    <scope>NUCLEOTIDE SEQUENCE [LARGE SCALE GENOMIC DNA]</scope>
    <source>
        <strain evidence="7 8">SDU3-2</strain>
    </source>
</reference>
<evidence type="ECO:0000313" key="8">
    <source>
        <dbReference type="Proteomes" id="UP000484842"/>
    </source>
</evidence>
<dbReference type="InterPro" id="IPR002758">
    <property type="entry name" value="Cation_antiport_E"/>
</dbReference>
<gene>
    <name evidence="7" type="ORF">F8S09_06075</name>
</gene>
<keyword evidence="4" id="KW-0812">Transmembrane</keyword>
<evidence type="ECO:0000256" key="3">
    <source>
        <dbReference type="ARBA" id="ARBA00022475"/>
    </source>
</evidence>
<keyword evidence="6" id="KW-0472">Membrane</keyword>
<evidence type="ECO:0000256" key="6">
    <source>
        <dbReference type="ARBA" id="ARBA00023136"/>
    </source>
</evidence>
<evidence type="ECO:0000256" key="1">
    <source>
        <dbReference type="ARBA" id="ARBA00004651"/>
    </source>
</evidence>
<keyword evidence="8" id="KW-1185">Reference proteome</keyword>
<dbReference type="GO" id="GO:0008324">
    <property type="term" value="F:monoatomic cation transmembrane transporter activity"/>
    <property type="evidence" value="ECO:0007669"/>
    <property type="project" value="InterPro"/>
</dbReference>
<evidence type="ECO:0000256" key="2">
    <source>
        <dbReference type="ARBA" id="ARBA00006228"/>
    </source>
</evidence>
<proteinExistence type="inferred from homology"/>
<comment type="caution">
    <text evidence="7">The sequence shown here is derived from an EMBL/GenBank/DDBJ whole genome shotgun (WGS) entry which is preliminary data.</text>
</comment>
<keyword evidence="3" id="KW-1003">Cell membrane</keyword>
<evidence type="ECO:0000313" key="7">
    <source>
        <dbReference type="EMBL" id="MPY66266.1"/>
    </source>
</evidence>
<accession>A0A7X1TRC0</accession>
<dbReference type="PANTHER" id="PTHR34584">
    <property type="entry name" value="NA(+)/H(+) ANTIPORTER SUBUNIT E1"/>
    <property type="match status" value="1"/>
</dbReference>
<dbReference type="Proteomes" id="UP000484842">
    <property type="component" value="Unassembled WGS sequence"/>
</dbReference>
<dbReference type="PIRSF" id="PIRSF019239">
    <property type="entry name" value="MrpE"/>
    <property type="match status" value="1"/>
</dbReference>
<dbReference type="Pfam" id="PF01899">
    <property type="entry name" value="MNHE"/>
    <property type="match status" value="1"/>
</dbReference>
<name>A0A7X1TRC0_9DEIO</name>
<comment type="subcellular location">
    <subcellularLocation>
        <location evidence="1">Cell membrane</location>
        <topology evidence="1">Multi-pass membrane protein</topology>
    </subcellularLocation>
</comment>
<sequence>MNRLTLVCLLAVVWALLLGEPSVRSLAAGLGLGVLIVRLFPRAVGARAAPRRAPDLRASLRRGAAWLAFAGFFLRELTVANVQVALLALRPHPRLNPLIVEVPLRLRGEGLLTVLSASITLMPGTVTMGLSRDRHTLYAHAIGTADAEAARASIVRVERYLLPLDTSSALSPTGGPA</sequence>
<keyword evidence="5" id="KW-1133">Transmembrane helix</keyword>
<organism evidence="7 8">
    <name type="scientific">Deinococcus terrestris</name>
    <dbReference type="NCBI Taxonomy" id="2651870"/>
    <lineage>
        <taxon>Bacteria</taxon>
        <taxon>Thermotogati</taxon>
        <taxon>Deinococcota</taxon>
        <taxon>Deinococci</taxon>
        <taxon>Deinococcales</taxon>
        <taxon>Deinococcaceae</taxon>
        <taxon>Deinococcus</taxon>
    </lineage>
</organism>
<protein>
    <submittedName>
        <fullName evidence="7">Na+/H+ antiporter subunit E</fullName>
    </submittedName>
</protein>
<dbReference type="RefSeq" id="WP_322618580.1">
    <property type="nucleotide sequence ID" value="NZ_WBSL01000001.1"/>
</dbReference>
<dbReference type="GO" id="GO:0005886">
    <property type="term" value="C:plasma membrane"/>
    <property type="evidence" value="ECO:0007669"/>
    <property type="project" value="UniProtKB-SubCell"/>
</dbReference>
<comment type="similarity">
    <text evidence="2">Belongs to the CPA3 antiporters (TC 2.A.63) subunit E family.</text>
</comment>
<dbReference type="PANTHER" id="PTHR34584:SF1">
    <property type="entry name" value="NA(+)_H(+) ANTIPORTER SUBUNIT E1"/>
    <property type="match status" value="1"/>
</dbReference>
<dbReference type="AlphaFoldDB" id="A0A7X1TRC0"/>